<dbReference type="InterPro" id="IPR020617">
    <property type="entry name" value="Thiolase_C"/>
</dbReference>
<evidence type="ECO:0000313" key="12">
    <source>
        <dbReference type="Proteomes" id="UP000464507"/>
    </source>
</evidence>
<feature type="active site" description="Proton acceptor" evidence="7">
    <location>
        <position position="350"/>
    </location>
</feature>
<sequence length="393" mass="39950">MSNDVVILGAARTPQGRIKGQLSTLPAVDLGAIAIRAAVTQSGIDPTAVDFVILGQVLQAGAGQNPSRQAAIKAGLGWNVPTTTINRVCLSGLSAIIDAARLIRTGEATVVVAGGQESMSNAPHLLAGSRAGWAYGTVSALDHAANDGLTDAFDAVSMGESTERYVNVLGLTRTEQDEIAAGSHQRAAEAAQAGLFEAEIAPVEIVGRKGATTVLTTDEGVRPDSTVESLSRLRPAFTADGTITAGNSSPLSDGASALVLASRDYAEANSLPWLAIVEQAGQVAGPDNSLHSQPSRAISAALTKAGWAASDLDFVEINEAFAAVALQSSRDLGLSEEIVNIHGGAIAIGHPIGSSGARLVTHAAHELARRGTGRAAVALCGGGGQGDALLLRR</sequence>
<keyword evidence="4 8" id="KW-0012">Acyltransferase</keyword>
<dbReference type="CDD" id="cd00751">
    <property type="entry name" value="thiolase"/>
    <property type="match status" value="1"/>
</dbReference>
<dbReference type="SUPFAM" id="SSF53901">
    <property type="entry name" value="Thiolase-like"/>
    <property type="match status" value="2"/>
</dbReference>
<dbReference type="OrthoDB" id="3204099at2"/>
<comment type="similarity">
    <text evidence="1 8">Belongs to the thiolase-like superfamily. Thiolase family.</text>
</comment>
<gene>
    <name evidence="11" type="ORF">BHD05_08555</name>
</gene>
<dbReference type="Gene3D" id="3.40.47.10">
    <property type="match status" value="1"/>
</dbReference>
<evidence type="ECO:0000256" key="5">
    <source>
        <dbReference type="ARBA" id="ARBA00030755"/>
    </source>
</evidence>
<organism evidence="11 12">
    <name type="scientific">Marisediminicola antarctica</name>
    <dbReference type="NCBI Taxonomy" id="674079"/>
    <lineage>
        <taxon>Bacteria</taxon>
        <taxon>Bacillati</taxon>
        <taxon>Actinomycetota</taxon>
        <taxon>Actinomycetes</taxon>
        <taxon>Micrococcales</taxon>
        <taxon>Microbacteriaceae</taxon>
        <taxon>Marisediminicola</taxon>
    </lineage>
</organism>
<dbReference type="InterPro" id="IPR020610">
    <property type="entry name" value="Thiolase_AS"/>
</dbReference>
<dbReference type="Pfam" id="PF00108">
    <property type="entry name" value="Thiolase_N"/>
    <property type="match status" value="1"/>
</dbReference>
<dbReference type="PROSITE" id="PS00098">
    <property type="entry name" value="THIOLASE_1"/>
    <property type="match status" value="1"/>
</dbReference>
<evidence type="ECO:0000256" key="6">
    <source>
        <dbReference type="ARBA" id="ARBA00040529"/>
    </source>
</evidence>
<evidence type="ECO:0000256" key="4">
    <source>
        <dbReference type="ARBA" id="ARBA00023315"/>
    </source>
</evidence>
<dbReference type="PROSITE" id="PS00099">
    <property type="entry name" value="THIOLASE_3"/>
    <property type="match status" value="1"/>
</dbReference>
<dbReference type="InterPro" id="IPR016039">
    <property type="entry name" value="Thiolase-like"/>
</dbReference>
<evidence type="ECO:0000256" key="7">
    <source>
        <dbReference type="PIRSR" id="PIRSR000429-1"/>
    </source>
</evidence>
<proteinExistence type="inferred from homology"/>
<dbReference type="PANTHER" id="PTHR18919">
    <property type="entry name" value="ACETYL-COA C-ACYLTRANSFERASE"/>
    <property type="match status" value="1"/>
</dbReference>
<dbReference type="Proteomes" id="UP000464507">
    <property type="component" value="Chromosome"/>
</dbReference>
<dbReference type="Pfam" id="PF02803">
    <property type="entry name" value="Thiolase_C"/>
    <property type="match status" value="1"/>
</dbReference>
<dbReference type="EMBL" id="CP017146">
    <property type="protein sequence ID" value="QHO69683.1"/>
    <property type="molecule type" value="Genomic_DNA"/>
</dbReference>
<dbReference type="RefSeq" id="WP_161886063.1">
    <property type="nucleotide sequence ID" value="NZ_CP017146.1"/>
</dbReference>
<evidence type="ECO:0000256" key="8">
    <source>
        <dbReference type="RuleBase" id="RU003557"/>
    </source>
</evidence>
<dbReference type="KEGG" id="mant:BHD05_08555"/>
<dbReference type="PROSITE" id="PS00737">
    <property type="entry name" value="THIOLASE_2"/>
    <property type="match status" value="1"/>
</dbReference>
<evidence type="ECO:0000259" key="10">
    <source>
        <dbReference type="Pfam" id="PF02803"/>
    </source>
</evidence>
<dbReference type="InterPro" id="IPR002155">
    <property type="entry name" value="Thiolase"/>
</dbReference>
<dbReference type="GO" id="GO:0003985">
    <property type="term" value="F:acetyl-CoA C-acetyltransferase activity"/>
    <property type="evidence" value="ECO:0007669"/>
    <property type="project" value="UniProtKB-EC"/>
</dbReference>
<evidence type="ECO:0000256" key="1">
    <source>
        <dbReference type="ARBA" id="ARBA00010982"/>
    </source>
</evidence>
<feature type="active site" description="Proton acceptor" evidence="7">
    <location>
        <position position="380"/>
    </location>
</feature>
<feature type="domain" description="Thiolase C-terminal" evidence="10">
    <location>
        <begin position="272"/>
        <end position="392"/>
    </location>
</feature>
<dbReference type="InterPro" id="IPR020615">
    <property type="entry name" value="Thiolase_acyl_enz_int_AS"/>
</dbReference>
<reference evidence="11 12" key="1">
    <citation type="submission" date="2016-09" db="EMBL/GenBank/DDBJ databases">
        <title>Complete genome sequence of microbes from the polar regions.</title>
        <authorList>
            <person name="Liao L."/>
            <person name="Chen B."/>
        </authorList>
    </citation>
    <scope>NUCLEOTIDE SEQUENCE [LARGE SCALE GENOMIC DNA]</scope>
    <source>
        <strain evidence="11 12">ZS314</strain>
    </source>
</reference>
<dbReference type="AlphaFoldDB" id="A0A7L5AGL6"/>
<dbReference type="PIRSF" id="PIRSF000429">
    <property type="entry name" value="Ac-CoA_Ac_transf"/>
    <property type="match status" value="1"/>
</dbReference>
<protein>
    <recommendedName>
        <fullName evidence="6">Probable acetyl-CoA acetyltransferase</fullName>
        <ecNumber evidence="2">2.3.1.9</ecNumber>
    </recommendedName>
    <alternativeName>
        <fullName evidence="5">Acetoacetyl-CoA thiolase</fullName>
    </alternativeName>
</protein>
<dbReference type="PANTHER" id="PTHR18919:SF107">
    <property type="entry name" value="ACETYL-COA ACETYLTRANSFERASE, CYTOSOLIC"/>
    <property type="match status" value="1"/>
</dbReference>
<evidence type="ECO:0000256" key="2">
    <source>
        <dbReference type="ARBA" id="ARBA00012705"/>
    </source>
</evidence>
<dbReference type="EC" id="2.3.1.9" evidence="2"/>
<keyword evidence="3 8" id="KW-0808">Transferase</keyword>
<evidence type="ECO:0000256" key="3">
    <source>
        <dbReference type="ARBA" id="ARBA00022679"/>
    </source>
</evidence>
<feature type="domain" description="Thiolase N-terminal" evidence="9">
    <location>
        <begin position="5"/>
        <end position="264"/>
    </location>
</feature>
<dbReference type="NCBIfam" id="TIGR01930">
    <property type="entry name" value="AcCoA-C-Actrans"/>
    <property type="match status" value="1"/>
</dbReference>
<dbReference type="InterPro" id="IPR020613">
    <property type="entry name" value="Thiolase_CS"/>
</dbReference>
<feature type="active site" description="Acyl-thioester intermediate" evidence="7">
    <location>
        <position position="89"/>
    </location>
</feature>
<accession>A0A7L5AGL6</accession>
<evidence type="ECO:0000259" key="9">
    <source>
        <dbReference type="Pfam" id="PF00108"/>
    </source>
</evidence>
<keyword evidence="12" id="KW-1185">Reference proteome</keyword>
<evidence type="ECO:0000313" key="11">
    <source>
        <dbReference type="EMBL" id="QHO69683.1"/>
    </source>
</evidence>
<name>A0A7L5AGL6_9MICO</name>
<dbReference type="InterPro" id="IPR020616">
    <property type="entry name" value="Thiolase_N"/>
</dbReference>